<organism evidence="1 2">
    <name type="scientific">Spiroplasma ixodetis</name>
    <dbReference type="NCBI Taxonomy" id="2141"/>
    <lineage>
        <taxon>Bacteria</taxon>
        <taxon>Bacillati</taxon>
        <taxon>Mycoplasmatota</taxon>
        <taxon>Mollicutes</taxon>
        <taxon>Entomoplasmatales</taxon>
        <taxon>Spiroplasmataceae</taxon>
        <taxon>Spiroplasma</taxon>
    </lineage>
</organism>
<sequence>MQNKDFQDIKNDLQIFFKDIENGKYGQRIKELFLKEESSE</sequence>
<evidence type="ECO:0000313" key="2">
    <source>
        <dbReference type="Proteomes" id="UP001473424"/>
    </source>
</evidence>
<evidence type="ECO:0000313" key="1">
    <source>
        <dbReference type="EMBL" id="BET38546.1"/>
    </source>
</evidence>
<reference evidence="2" key="1">
    <citation type="journal article" date="2024" name="FEMS Microbiol. Lett.">
        <title>Genomic insights into Spiroplasma endosymbionts that induce male-killing and protective phenotypes in the pea aphid.</title>
        <authorList>
            <person name="Arai H."/>
            <person name="Legeai F."/>
            <person name="Kageyama D."/>
            <person name="Sugio A."/>
            <person name="Simon J.C."/>
        </authorList>
    </citation>
    <scope>NUCLEOTIDE SEQUENCE [LARGE SCALE GENOMIC DNA]</scope>
    <source>
        <strain evidence="2">sAp269</strain>
    </source>
</reference>
<dbReference type="RefSeq" id="WP_353305539.1">
    <property type="nucleotide sequence ID" value="NZ_AP028955.1"/>
</dbReference>
<keyword evidence="2" id="KW-1185">Reference proteome</keyword>
<dbReference type="EMBL" id="AP028955">
    <property type="protein sequence ID" value="BET38546.1"/>
    <property type="molecule type" value="Genomic_DNA"/>
</dbReference>
<dbReference type="Proteomes" id="UP001473424">
    <property type="component" value="Chromosome"/>
</dbReference>
<name>A0ABM8JQN4_9MOLU</name>
<gene>
    <name evidence="1" type="ORF">SAP269_11350</name>
</gene>
<protein>
    <submittedName>
        <fullName evidence="1">Uncharacterized protein</fullName>
    </submittedName>
</protein>
<proteinExistence type="predicted"/>
<accession>A0ABM8JQN4</accession>